<gene>
    <name evidence="2" type="ORF">SAMN06265337_0288</name>
</gene>
<protein>
    <recommendedName>
        <fullName evidence="4">DUF3592 domain-containing protein</fullName>
    </recommendedName>
</protein>
<evidence type="ECO:0000256" key="1">
    <source>
        <dbReference type="SAM" id="Phobius"/>
    </source>
</evidence>
<keyword evidence="1" id="KW-0472">Membrane</keyword>
<dbReference type="EMBL" id="FYEW01000001">
    <property type="protein sequence ID" value="SNC60579.1"/>
    <property type="molecule type" value="Genomic_DNA"/>
</dbReference>
<reference evidence="3" key="1">
    <citation type="submission" date="2017-06" db="EMBL/GenBank/DDBJ databases">
        <authorList>
            <person name="Varghese N."/>
            <person name="Submissions S."/>
        </authorList>
    </citation>
    <scope>NUCLEOTIDE SEQUENCE [LARGE SCALE GENOMIC DNA]</scope>
    <source>
        <strain evidence="3">DSM 11116</strain>
    </source>
</reference>
<proteinExistence type="predicted"/>
<evidence type="ECO:0008006" key="4">
    <source>
        <dbReference type="Google" id="ProtNLM"/>
    </source>
</evidence>
<feature type="transmembrane region" description="Helical" evidence="1">
    <location>
        <begin position="101"/>
        <end position="122"/>
    </location>
</feature>
<dbReference type="OrthoDB" id="886605at2"/>
<keyword evidence="1" id="KW-0812">Transmembrane</keyword>
<keyword evidence="1" id="KW-1133">Transmembrane helix</keyword>
<sequence length="123" mass="13901">MKSPVEYLITLAGGVALFWWGQHLWRQRRRLEKMGLLTTGVVVGHDYGPIVEFSIGDNTTVIVKPPISAYRRFNQIGERVSLYYNPDDPQDFVLNTLQQRAIPYIFLVGGAGFVIGGTYAYFS</sequence>
<organism evidence="2 3">
    <name type="scientific">Hymenobacter gelipurpurascens</name>
    <dbReference type="NCBI Taxonomy" id="89968"/>
    <lineage>
        <taxon>Bacteria</taxon>
        <taxon>Pseudomonadati</taxon>
        <taxon>Bacteroidota</taxon>
        <taxon>Cytophagia</taxon>
        <taxon>Cytophagales</taxon>
        <taxon>Hymenobacteraceae</taxon>
        <taxon>Hymenobacter</taxon>
    </lineage>
</organism>
<dbReference type="AlphaFoldDB" id="A0A212T3I8"/>
<dbReference type="Proteomes" id="UP000198131">
    <property type="component" value="Unassembled WGS sequence"/>
</dbReference>
<evidence type="ECO:0000313" key="2">
    <source>
        <dbReference type="EMBL" id="SNC60579.1"/>
    </source>
</evidence>
<dbReference type="RefSeq" id="WP_088841645.1">
    <property type="nucleotide sequence ID" value="NZ_FYEW01000001.1"/>
</dbReference>
<feature type="transmembrane region" description="Helical" evidence="1">
    <location>
        <begin position="6"/>
        <end position="25"/>
    </location>
</feature>
<evidence type="ECO:0000313" key="3">
    <source>
        <dbReference type="Proteomes" id="UP000198131"/>
    </source>
</evidence>
<keyword evidence="3" id="KW-1185">Reference proteome</keyword>
<name>A0A212T3I8_9BACT</name>
<accession>A0A212T3I8</accession>